<name>A0A2U1L227_ARTAN</name>
<accession>A0A2U1L227</accession>
<evidence type="ECO:0000313" key="5">
    <source>
        <dbReference type="Proteomes" id="UP000245207"/>
    </source>
</evidence>
<feature type="compositionally biased region" description="Basic and acidic residues" evidence="2">
    <location>
        <begin position="365"/>
        <end position="396"/>
    </location>
</feature>
<dbReference type="AlphaFoldDB" id="A0A2U1L227"/>
<dbReference type="PROSITE" id="PS50102">
    <property type="entry name" value="RRM"/>
    <property type="match status" value="1"/>
</dbReference>
<feature type="domain" description="RRM" evidence="3">
    <location>
        <begin position="31"/>
        <end position="78"/>
    </location>
</feature>
<dbReference type="GO" id="GO:0003723">
    <property type="term" value="F:RNA binding"/>
    <property type="evidence" value="ECO:0007669"/>
    <property type="project" value="UniProtKB-UniRule"/>
</dbReference>
<keyword evidence="1" id="KW-0694">RNA-binding</keyword>
<sequence length="492" mass="56373">MAYHKDYEWKIGNRTPGARSSNDKDLDRLATTYYVTNFPKHLTARDLWKELEDYGRLLDVYIARKLSKKGKRFTFIRFLIVRDENILDYKLQSVWVGSFHLFISMARFSREKPKRSLDKNNNEAVGRKDNVPNYVNKVYGSSYANVVKGSKVDKQKDDQQSKIVLEAGEYHSVELSHRIALGEVNNATVIPHLIRMCFDEGFDDLKINYIGGMWVWIEFMSSTTCTSFKKNEGVRAHFKHIIEPSNDFVIKERAIWIEIQGMPLCAWSMVEYKKVASMYGNILFSDDELEEHRSSGKICVCSKSKGPINETRTVIVDGKEYEISVREIADWWHDIQQIKEGVGSSSQVEEEDSDEEMDSFDTSENEDKVPTNQENDIRKESDDSPRKKVQEQEKQHQVGQQSEDSDHTFPPGFNGLRFQQRPASSEGIGSTTSIAMQDNKLKLLKKSVSSGSLIEGMEKYIEIGSVLGYDLTGCKEDIGKLIKRMGEKQGVK</sequence>
<gene>
    <name evidence="4" type="ORF">CTI12_AA538570</name>
</gene>
<dbReference type="EMBL" id="PKPP01012050">
    <property type="protein sequence ID" value="PWA43051.1"/>
    <property type="molecule type" value="Genomic_DNA"/>
</dbReference>
<dbReference type="SUPFAM" id="SSF54928">
    <property type="entry name" value="RNA-binding domain, RBD"/>
    <property type="match status" value="1"/>
</dbReference>
<protein>
    <recommendedName>
        <fullName evidence="3">RRM domain-containing protein</fullName>
    </recommendedName>
</protein>
<dbReference type="InterPro" id="IPR000504">
    <property type="entry name" value="RRM_dom"/>
</dbReference>
<comment type="caution">
    <text evidence="4">The sequence shown here is derived from an EMBL/GenBank/DDBJ whole genome shotgun (WGS) entry which is preliminary data.</text>
</comment>
<evidence type="ECO:0000259" key="3">
    <source>
        <dbReference type="PROSITE" id="PS50102"/>
    </source>
</evidence>
<dbReference type="InterPro" id="IPR035979">
    <property type="entry name" value="RBD_domain_sf"/>
</dbReference>
<evidence type="ECO:0000313" key="4">
    <source>
        <dbReference type="EMBL" id="PWA43051.1"/>
    </source>
</evidence>
<organism evidence="4 5">
    <name type="scientific">Artemisia annua</name>
    <name type="common">Sweet wormwood</name>
    <dbReference type="NCBI Taxonomy" id="35608"/>
    <lineage>
        <taxon>Eukaryota</taxon>
        <taxon>Viridiplantae</taxon>
        <taxon>Streptophyta</taxon>
        <taxon>Embryophyta</taxon>
        <taxon>Tracheophyta</taxon>
        <taxon>Spermatophyta</taxon>
        <taxon>Magnoliopsida</taxon>
        <taxon>eudicotyledons</taxon>
        <taxon>Gunneridae</taxon>
        <taxon>Pentapetalae</taxon>
        <taxon>asterids</taxon>
        <taxon>campanulids</taxon>
        <taxon>Asterales</taxon>
        <taxon>Asteraceae</taxon>
        <taxon>Asteroideae</taxon>
        <taxon>Anthemideae</taxon>
        <taxon>Artemisiinae</taxon>
        <taxon>Artemisia</taxon>
    </lineage>
</organism>
<dbReference type="InterPro" id="IPR012677">
    <property type="entry name" value="Nucleotide-bd_a/b_plait_sf"/>
</dbReference>
<dbReference type="Pfam" id="PF00076">
    <property type="entry name" value="RRM_1"/>
    <property type="match status" value="1"/>
</dbReference>
<feature type="region of interest" description="Disordered" evidence="2">
    <location>
        <begin position="341"/>
        <end position="417"/>
    </location>
</feature>
<reference evidence="4 5" key="1">
    <citation type="journal article" date="2018" name="Mol. Plant">
        <title>The genome of Artemisia annua provides insight into the evolution of Asteraceae family and artemisinin biosynthesis.</title>
        <authorList>
            <person name="Shen Q."/>
            <person name="Zhang L."/>
            <person name="Liao Z."/>
            <person name="Wang S."/>
            <person name="Yan T."/>
            <person name="Shi P."/>
            <person name="Liu M."/>
            <person name="Fu X."/>
            <person name="Pan Q."/>
            <person name="Wang Y."/>
            <person name="Lv Z."/>
            <person name="Lu X."/>
            <person name="Zhang F."/>
            <person name="Jiang W."/>
            <person name="Ma Y."/>
            <person name="Chen M."/>
            <person name="Hao X."/>
            <person name="Li L."/>
            <person name="Tang Y."/>
            <person name="Lv G."/>
            <person name="Zhou Y."/>
            <person name="Sun X."/>
            <person name="Brodelius P.E."/>
            <person name="Rose J.K.C."/>
            <person name="Tang K."/>
        </authorList>
    </citation>
    <scope>NUCLEOTIDE SEQUENCE [LARGE SCALE GENOMIC DNA]</scope>
    <source>
        <strain evidence="5">cv. Huhao1</strain>
        <tissue evidence="4">Leaf</tissue>
    </source>
</reference>
<dbReference type="Proteomes" id="UP000245207">
    <property type="component" value="Unassembled WGS sequence"/>
</dbReference>
<evidence type="ECO:0000256" key="1">
    <source>
        <dbReference type="PROSITE-ProRule" id="PRU00176"/>
    </source>
</evidence>
<dbReference type="OrthoDB" id="1740249at2759"/>
<dbReference type="CDD" id="cd00590">
    <property type="entry name" value="RRM_SF"/>
    <property type="match status" value="1"/>
</dbReference>
<feature type="compositionally biased region" description="Acidic residues" evidence="2">
    <location>
        <begin position="348"/>
        <end position="364"/>
    </location>
</feature>
<proteinExistence type="predicted"/>
<keyword evidence="5" id="KW-1185">Reference proteome</keyword>
<dbReference type="Gene3D" id="3.30.70.330">
    <property type="match status" value="1"/>
</dbReference>
<evidence type="ECO:0000256" key="2">
    <source>
        <dbReference type="SAM" id="MobiDB-lite"/>
    </source>
</evidence>